<dbReference type="RefSeq" id="XP_035670440.1">
    <property type="nucleotide sequence ID" value="XM_035814547.1"/>
</dbReference>
<evidence type="ECO:0000313" key="9">
    <source>
        <dbReference type="Proteomes" id="UP000001554"/>
    </source>
</evidence>
<reference evidence="10" key="2">
    <citation type="submission" date="2025-08" db="UniProtKB">
        <authorList>
            <consortium name="RefSeq"/>
        </authorList>
    </citation>
    <scope>IDENTIFICATION</scope>
    <source>
        <strain evidence="10">S238N-H82</strain>
        <tissue evidence="10">Testes</tissue>
    </source>
</reference>
<evidence type="ECO:0000256" key="7">
    <source>
        <dbReference type="ARBA" id="ARBA00045179"/>
    </source>
</evidence>
<feature type="compositionally biased region" description="Low complexity" evidence="8">
    <location>
        <begin position="319"/>
        <end position="329"/>
    </location>
</feature>
<sequence length="615" mass="70455">MAAMYLQNQGFEEYASARRLSEEESRQDPETEPYKSKYKARELLLQLAEALQGFQDESQAEENIELTLQLAELWFHLGVNFSETEEVPTGEQYFSRCAELMQGHKMDQRCVNTCLNCLNQLGILWVSRSEPEKALKILQEAEDIYKMYMHNVGQPPLLLHELLSPEQTGSPKSRQAEFEKTHTLTLYYLAQTYPKLGDNEKSAAYCHLTLSRQLQSGHFQPIDWATNCATLSQYYVTRDNFTQGRHCLASASSVLSQVPEPSDETEDGENESAREKLERRKADISRCWLKYCLVLLQESRQALMDDIGELDRAKQTDLAKGGAVAGSKGSHNDDKQEKSEDPEKAEGADGPGCHHGDEKSQLRFESLELTALEDQVTDKKVTDFDQARAVFLVGQKYVNAAKEFYVLDGHVTDFVEITQDWSQLFRALSFFEQDFERRCKMHKRRADMLQSLLSELNQQHYLLVCRQIMYEIAEIFSEMLDLKVAIAEAADERPKVHAVKKINSLAQQSISHYQMFLDSLRKADKEMPKTFSEDTLRPALVANFCVGRLYSKFLSSDPQVKLQNMSKSLDHYQFVVDYCTSHPDIAELVKSELEICTEMSQLLPIQMEKIRLTLS</sequence>
<comment type="similarity">
    <text evidence="2">Belongs to the KIF-binding protein family.</text>
</comment>
<dbReference type="GO" id="GO:0000226">
    <property type="term" value="P:microtubule cytoskeleton organization"/>
    <property type="evidence" value="ECO:0000318"/>
    <property type="project" value="GO_Central"/>
</dbReference>
<dbReference type="PANTHER" id="PTHR46321">
    <property type="entry name" value="KIF1-BINDING PROTEIN"/>
    <property type="match status" value="1"/>
</dbReference>
<dbReference type="GO" id="GO:0005856">
    <property type="term" value="C:cytoskeleton"/>
    <property type="evidence" value="ECO:0007669"/>
    <property type="project" value="UniProtKB-SubCell"/>
</dbReference>
<feature type="region of interest" description="Disordered" evidence="8">
    <location>
        <begin position="16"/>
        <end position="35"/>
    </location>
</feature>
<dbReference type="OMA" id="ICRECWY"/>
<comment type="subcellular location">
    <subcellularLocation>
        <location evidence="1">Cytoplasm</location>
        <location evidence="1">Cytoskeleton</location>
    </subcellularLocation>
</comment>
<dbReference type="KEGG" id="bfo:118411996"/>
<dbReference type="OrthoDB" id="409897at2759"/>
<reference evidence="9" key="1">
    <citation type="journal article" date="2020" name="Nat. Ecol. Evol.">
        <title>Deeply conserved synteny resolves early events in vertebrate evolution.</title>
        <authorList>
            <person name="Simakov O."/>
            <person name="Marletaz F."/>
            <person name="Yue J.X."/>
            <person name="O'Connell B."/>
            <person name="Jenkins J."/>
            <person name="Brandt A."/>
            <person name="Calef R."/>
            <person name="Tung C.H."/>
            <person name="Huang T.K."/>
            <person name="Schmutz J."/>
            <person name="Satoh N."/>
            <person name="Yu J.K."/>
            <person name="Putnam N.H."/>
            <person name="Green R.E."/>
            <person name="Rokhsar D.S."/>
        </authorList>
    </citation>
    <scope>NUCLEOTIDE SEQUENCE [LARGE SCALE GENOMIC DNA]</scope>
    <source>
        <strain evidence="9">S238N-H82</strain>
    </source>
</reference>
<dbReference type="GO" id="GO:0021952">
    <property type="term" value="P:central nervous system projection neuron axonogenesis"/>
    <property type="evidence" value="ECO:0000318"/>
    <property type="project" value="GO_Central"/>
</dbReference>
<evidence type="ECO:0000256" key="5">
    <source>
        <dbReference type="ARBA" id="ARBA00023212"/>
    </source>
</evidence>
<feature type="region of interest" description="Disordered" evidence="8">
    <location>
        <begin position="318"/>
        <end position="357"/>
    </location>
</feature>
<evidence type="ECO:0000256" key="1">
    <source>
        <dbReference type="ARBA" id="ARBA00004245"/>
    </source>
</evidence>
<dbReference type="SUPFAM" id="SSF48452">
    <property type="entry name" value="TPR-like"/>
    <property type="match status" value="1"/>
</dbReference>
<dbReference type="PANTHER" id="PTHR46321:SF1">
    <property type="entry name" value="KIF-BINDING PROTEIN"/>
    <property type="match status" value="1"/>
</dbReference>
<evidence type="ECO:0000313" key="10">
    <source>
        <dbReference type="RefSeq" id="XP_035670440.1"/>
    </source>
</evidence>
<organism evidence="9 10">
    <name type="scientific">Branchiostoma floridae</name>
    <name type="common">Florida lancelet</name>
    <name type="synonym">Amphioxus</name>
    <dbReference type="NCBI Taxonomy" id="7739"/>
    <lineage>
        <taxon>Eukaryota</taxon>
        <taxon>Metazoa</taxon>
        <taxon>Chordata</taxon>
        <taxon>Cephalochordata</taxon>
        <taxon>Leptocardii</taxon>
        <taxon>Amphioxiformes</taxon>
        <taxon>Branchiostomatidae</taxon>
        <taxon>Branchiostoma</taxon>
    </lineage>
</organism>
<name>A0A9J7KUS4_BRAFL</name>
<evidence type="ECO:0000256" key="8">
    <source>
        <dbReference type="SAM" id="MobiDB-lite"/>
    </source>
</evidence>
<dbReference type="Proteomes" id="UP000001554">
    <property type="component" value="Chromosome 3"/>
</dbReference>
<evidence type="ECO:0000256" key="6">
    <source>
        <dbReference type="ARBA" id="ARBA00030697"/>
    </source>
</evidence>
<evidence type="ECO:0000256" key="4">
    <source>
        <dbReference type="ARBA" id="ARBA00022490"/>
    </source>
</evidence>
<dbReference type="AlphaFoldDB" id="A0A9J7KUS4"/>
<protein>
    <recommendedName>
        <fullName evidence="3">KIF-binding protein</fullName>
    </recommendedName>
    <alternativeName>
        <fullName evidence="6">KIF1-binding protein</fullName>
    </alternativeName>
</protein>
<dbReference type="InterPro" id="IPR022083">
    <property type="entry name" value="KBP"/>
</dbReference>
<keyword evidence="5" id="KW-0206">Cytoskeleton</keyword>
<comment type="function">
    <text evidence="7">Activator of KIF1B plus-end-directed microtubule motor activity. Required for organization of axonal microtubules, and axonal outgrowth and maintenance during peripheral and central nervous system development.</text>
</comment>
<keyword evidence="4" id="KW-0963">Cytoplasm</keyword>
<feature type="region of interest" description="Disordered" evidence="8">
    <location>
        <begin position="253"/>
        <end position="276"/>
    </location>
</feature>
<proteinExistence type="inferred from homology"/>
<evidence type="ECO:0000256" key="3">
    <source>
        <dbReference type="ARBA" id="ARBA00016840"/>
    </source>
</evidence>
<dbReference type="Gene3D" id="1.25.40.10">
    <property type="entry name" value="Tetratricopeptide repeat domain"/>
    <property type="match status" value="1"/>
</dbReference>
<keyword evidence="9" id="KW-1185">Reference proteome</keyword>
<dbReference type="Pfam" id="PF12309">
    <property type="entry name" value="KBP_C"/>
    <property type="match status" value="1"/>
</dbReference>
<dbReference type="GeneID" id="118411996"/>
<feature type="compositionally biased region" description="Acidic residues" evidence="8">
    <location>
        <begin position="261"/>
        <end position="270"/>
    </location>
</feature>
<dbReference type="InterPro" id="IPR011990">
    <property type="entry name" value="TPR-like_helical_dom_sf"/>
</dbReference>
<gene>
    <name evidence="10" type="primary">LOC118411996</name>
</gene>
<dbReference type="GO" id="GO:1990535">
    <property type="term" value="P:neuron projection maintenance"/>
    <property type="evidence" value="ECO:0000318"/>
    <property type="project" value="GO_Central"/>
</dbReference>
<feature type="compositionally biased region" description="Basic and acidic residues" evidence="8">
    <location>
        <begin position="330"/>
        <end position="357"/>
    </location>
</feature>
<accession>A0A9J7KUS4</accession>
<evidence type="ECO:0000256" key="2">
    <source>
        <dbReference type="ARBA" id="ARBA00010305"/>
    </source>
</evidence>